<comment type="caution">
    <text evidence="2">The sequence shown here is derived from an EMBL/GenBank/DDBJ whole genome shotgun (WGS) entry which is preliminary data.</text>
</comment>
<proteinExistence type="predicted"/>
<dbReference type="Proteomes" id="UP000010445">
    <property type="component" value="Unassembled WGS sequence"/>
</dbReference>
<keyword evidence="3" id="KW-1185">Reference proteome</keyword>
<evidence type="ECO:0000313" key="3">
    <source>
        <dbReference type="Proteomes" id="UP000010445"/>
    </source>
</evidence>
<dbReference type="EMBL" id="AMEM01000044">
    <property type="protein sequence ID" value="EKX87477.1"/>
    <property type="molecule type" value="Genomic_DNA"/>
</dbReference>
<gene>
    <name evidence="2" type="ORF">HMPREF9997_02803</name>
</gene>
<evidence type="ECO:0000256" key="1">
    <source>
        <dbReference type="SAM" id="MobiDB-lite"/>
    </source>
</evidence>
<accession>L1M8D6</accession>
<dbReference type="HOGENOM" id="CLU_3097796_0_0_11"/>
<reference evidence="2 3" key="1">
    <citation type="submission" date="2012-05" db="EMBL/GenBank/DDBJ databases">
        <authorList>
            <person name="Weinstock G."/>
            <person name="Sodergren E."/>
            <person name="Lobos E.A."/>
            <person name="Fulton L."/>
            <person name="Fulton R."/>
            <person name="Courtney L."/>
            <person name="Fronick C."/>
            <person name="O'Laughlin M."/>
            <person name="Godfrey J."/>
            <person name="Wilson R.M."/>
            <person name="Miner T."/>
            <person name="Farmer C."/>
            <person name="Delehaunty K."/>
            <person name="Cordes M."/>
            <person name="Minx P."/>
            <person name="Tomlinson C."/>
            <person name="Chen J."/>
            <person name="Wollam A."/>
            <person name="Pepin K.H."/>
            <person name="Bhonagiri V."/>
            <person name="Zhang X."/>
            <person name="Suruliraj S."/>
            <person name="Warren W."/>
            <person name="Mitreva M."/>
            <person name="Mardis E.R."/>
            <person name="Wilson R.K."/>
        </authorList>
    </citation>
    <scope>NUCLEOTIDE SEQUENCE [LARGE SCALE GENOMIC DNA]</scope>
    <source>
        <strain evidence="2 3">F0235</strain>
    </source>
</reference>
<evidence type="ECO:0000313" key="2">
    <source>
        <dbReference type="EMBL" id="EKX87477.1"/>
    </source>
</evidence>
<name>L1M8D6_9CORY</name>
<feature type="compositionally biased region" description="Polar residues" evidence="1">
    <location>
        <begin position="1"/>
        <end position="27"/>
    </location>
</feature>
<protein>
    <submittedName>
        <fullName evidence="2">Uncharacterized protein</fullName>
    </submittedName>
</protein>
<organism evidence="2 3">
    <name type="scientific">Corynebacterium durum F0235</name>
    <dbReference type="NCBI Taxonomy" id="1035195"/>
    <lineage>
        <taxon>Bacteria</taxon>
        <taxon>Bacillati</taxon>
        <taxon>Actinomycetota</taxon>
        <taxon>Actinomycetes</taxon>
        <taxon>Mycobacteriales</taxon>
        <taxon>Corynebacteriaceae</taxon>
        <taxon>Corynebacterium</taxon>
    </lineage>
</organism>
<sequence length="51" mass="5169">MTSNTQAGGNVEGSNSEEIPGASSTRAWTAASEKLKLPAPDNAPTIIVAIN</sequence>
<feature type="region of interest" description="Disordered" evidence="1">
    <location>
        <begin position="1"/>
        <end position="29"/>
    </location>
</feature>
<dbReference type="AlphaFoldDB" id="L1M8D6"/>